<name>A0A923RGF6_9BACI</name>
<keyword evidence="1" id="KW-1133">Transmembrane helix</keyword>
<keyword evidence="1" id="KW-0472">Membrane</keyword>
<proteinExistence type="predicted"/>
<reference evidence="2" key="1">
    <citation type="submission" date="2020-08" db="EMBL/GenBank/DDBJ databases">
        <title>Genome public.</title>
        <authorList>
            <person name="Liu C."/>
            <person name="Sun Q."/>
        </authorList>
    </citation>
    <scope>NUCLEOTIDE SEQUENCE</scope>
    <source>
        <strain evidence="2">BX22</strain>
    </source>
</reference>
<evidence type="ECO:0000313" key="3">
    <source>
        <dbReference type="Proteomes" id="UP000637359"/>
    </source>
</evidence>
<dbReference type="RefSeq" id="WP_186868285.1">
    <property type="nucleotide sequence ID" value="NZ_JACOOL010000001.1"/>
</dbReference>
<gene>
    <name evidence="2" type="ORF">H8S33_02000</name>
</gene>
<comment type="caution">
    <text evidence="2">The sequence shown here is derived from an EMBL/GenBank/DDBJ whole genome shotgun (WGS) entry which is preliminary data.</text>
</comment>
<feature type="transmembrane region" description="Helical" evidence="1">
    <location>
        <begin position="12"/>
        <end position="28"/>
    </location>
</feature>
<dbReference type="AlphaFoldDB" id="A0A923RGF6"/>
<evidence type="ECO:0000256" key="1">
    <source>
        <dbReference type="SAM" id="Phobius"/>
    </source>
</evidence>
<organism evidence="2 3">
    <name type="scientific">Ornithinibacillus hominis</name>
    <dbReference type="NCBI Taxonomy" id="2763055"/>
    <lineage>
        <taxon>Bacteria</taxon>
        <taxon>Bacillati</taxon>
        <taxon>Bacillota</taxon>
        <taxon>Bacilli</taxon>
        <taxon>Bacillales</taxon>
        <taxon>Bacillaceae</taxon>
        <taxon>Ornithinibacillus</taxon>
    </lineage>
</organism>
<protein>
    <submittedName>
        <fullName evidence="2">Uncharacterized protein</fullName>
    </submittedName>
</protein>
<keyword evidence="1" id="KW-0812">Transmembrane</keyword>
<accession>A0A923RGF6</accession>
<evidence type="ECO:0000313" key="2">
    <source>
        <dbReference type="EMBL" id="MBC5635588.1"/>
    </source>
</evidence>
<keyword evidence="3" id="KW-1185">Reference proteome</keyword>
<dbReference type="EMBL" id="JACOOL010000001">
    <property type="protein sequence ID" value="MBC5635588.1"/>
    <property type="molecule type" value="Genomic_DNA"/>
</dbReference>
<dbReference type="Proteomes" id="UP000637359">
    <property type="component" value="Unassembled WGS sequence"/>
</dbReference>
<feature type="transmembrane region" description="Helical" evidence="1">
    <location>
        <begin position="66"/>
        <end position="82"/>
    </location>
</feature>
<sequence>MRHPYNKFIQGELVAIGLAIVCGLIALIQGVFLLIVICLYLLAASLVFDGLIAMNMRNPNHGVKQMLRAAILFLLTTFLFIFL</sequence>